<dbReference type="GO" id="GO:0007030">
    <property type="term" value="P:Golgi organization"/>
    <property type="evidence" value="ECO:0007669"/>
    <property type="project" value="UniProtKB-UniRule"/>
</dbReference>
<dbReference type="EMBL" id="JAATJV010376445">
    <property type="protein sequence ID" value="MBZ3881392.1"/>
    <property type="molecule type" value="Genomic_DNA"/>
</dbReference>
<gene>
    <name evidence="4" type="ORF">SUZIE_162710</name>
</gene>
<comment type="similarity">
    <text evidence="1 3">Belongs to the VPS51 family.</text>
</comment>
<dbReference type="GO" id="GO:0006869">
    <property type="term" value="P:lipid transport"/>
    <property type="evidence" value="ECO:0007669"/>
    <property type="project" value="UniProtKB-UniRule"/>
</dbReference>
<comment type="subcellular location">
    <subcellularLocation>
        <location evidence="3">Golgi apparatus</location>
        <location evidence="3">trans-Golgi network</location>
    </subcellularLocation>
    <subcellularLocation>
        <location evidence="3">Recycling endosome</location>
    </subcellularLocation>
    <text evidence="3">Localizes to the trans-Golgi network as part of the GARP complex, while it localizes to recycling endosomes as part of the EARP complex.</text>
</comment>
<dbReference type="GO" id="GO:1990745">
    <property type="term" value="C:EARP complex"/>
    <property type="evidence" value="ECO:0007669"/>
    <property type="project" value="UniProtKB-UniRule"/>
</dbReference>
<keyword evidence="3" id="KW-0653">Protein transport</keyword>
<dbReference type="GO" id="GO:0015031">
    <property type="term" value="P:protein transport"/>
    <property type="evidence" value="ECO:0007669"/>
    <property type="project" value="UniProtKB-UniRule"/>
</dbReference>
<dbReference type="GO" id="GO:0000938">
    <property type="term" value="C:GARP complex"/>
    <property type="evidence" value="ECO:0007669"/>
    <property type="project" value="UniProtKB-UniRule"/>
</dbReference>
<organism evidence="4 5">
    <name type="scientific">Sciurus carolinensis</name>
    <name type="common">Eastern gray squirrel</name>
    <dbReference type="NCBI Taxonomy" id="30640"/>
    <lineage>
        <taxon>Eukaryota</taxon>
        <taxon>Metazoa</taxon>
        <taxon>Chordata</taxon>
        <taxon>Craniata</taxon>
        <taxon>Vertebrata</taxon>
        <taxon>Euteleostomi</taxon>
        <taxon>Mammalia</taxon>
        <taxon>Eutheria</taxon>
        <taxon>Euarchontoglires</taxon>
        <taxon>Glires</taxon>
        <taxon>Rodentia</taxon>
        <taxon>Sciuromorpha</taxon>
        <taxon>Sciuridae</taxon>
        <taxon>Sciurinae</taxon>
        <taxon>Sciurini</taxon>
        <taxon>Sciurus</taxon>
    </lineage>
</organism>
<evidence type="ECO:0000256" key="1">
    <source>
        <dbReference type="ARBA" id="ARBA00006080"/>
    </source>
</evidence>
<sequence length="198" mass="22600">MGSETDMVRQSQALDSDKQTLVYANYKFISVTETIRNTKNDFRKMEDEMDRLATNMAVITNFRARISATLQDERITKLAGIHALLRKLQFLLELPSCLTKCVELGAYRQALHYQGRARAIKISLKTLLECVRQCIFGCFGLQQVQVDCHFLRLYLWHFMADEELVHLLLDLVVASAALRCPDPLPMEPSVVEVICECG</sequence>
<dbReference type="Proteomes" id="UP001166674">
    <property type="component" value="Unassembled WGS sequence"/>
</dbReference>
<proteinExistence type="inferred from homology"/>
<evidence type="ECO:0000256" key="3">
    <source>
        <dbReference type="RuleBase" id="RU368010"/>
    </source>
</evidence>
<accession>A0AA41N0A5</accession>
<dbReference type="GO" id="GO:0016020">
    <property type="term" value="C:membrane"/>
    <property type="evidence" value="ECO:0007669"/>
    <property type="project" value="TreeGrafter"/>
</dbReference>
<dbReference type="GO" id="GO:0032456">
    <property type="term" value="P:endocytic recycling"/>
    <property type="evidence" value="ECO:0007669"/>
    <property type="project" value="UniProtKB-UniRule"/>
</dbReference>
<reference evidence="4" key="1">
    <citation type="submission" date="2020-03" db="EMBL/GenBank/DDBJ databases">
        <title>Studies in the Genomics of Life Span.</title>
        <authorList>
            <person name="Glass D."/>
        </authorList>
    </citation>
    <scope>NUCLEOTIDE SEQUENCE</scope>
    <source>
        <strain evidence="4">SUZIE</strain>
        <tissue evidence="4">Muscle</tissue>
    </source>
</reference>
<dbReference type="AlphaFoldDB" id="A0AA41N0A5"/>
<comment type="function">
    <text evidence="3">Involved in retrograde transport from early and late endosomes to the late Golgi. The GARP complex is required for the maintenance of protein retrieval from endosomes to the TGN, acid hydrolase sorting, lysosome function, endosomal cholesterol traffic and autophagy. Acts as component of the EARP complex that is involved in endocytic recycling.</text>
</comment>
<dbReference type="GO" id="GO:0042147">
    <property type="term" value="P:retrograde transport, endosome to Golgi"/>
    <property type="evidence" value="ECO:0007669"/>
    <property type="project" value="UniProtKB-UniRule"/>
</dbReference>
<dbReference type="PANTHER" id="PTHR15954">
    <property type="entry name" value="VACUOLAR PROTEIN SORTING-ASSOCIATED PROTEIN 51 HOMOLOG"/>
    <property type="match status" value="1"/>
</dbReference>
<protein>
    <recommendedName>
        <fullName evidence="2 3">Vacuolar protein sorting-associated protein 51 homolog</fullName>
    </recommendedName>
</protein>
<dbReference type="PANTHER" id="PTHR15954:SF4">
    <property type="entry name" value="VACUOLAR PROTEIN SORTING-ASSOCIATED PROTEIN 51 HOMOLOG"/>
    <property type="match status" value="1"/>
</dbReference>
<name>A0AA41N0A5_SCICA</name>
<keyword evidence="3" id="KW-0445">Lipid transport</keyword>
<evidence type="ECO:0000256" key="2">
    <source>
        <dbReference type="ARBA" id="ARBA00016122"/>
    </source>
</evidence>
<dbReference type="Pfam" id="PF08700">
    <property type="entry name" value="VPS51_Exo84_N"/>
    <property type="match status" value="1"/>
</dbReference>
<dbReference type="GO" id="GO:0005829">
    <property type="term" value="C:cytosol"/>
    <property type="evidence" value="ECO:0007669"/>
    <property type="project" value="GOC"/>
</dbReference>
<keyword evidence="3" id="KW-0967">Endosome</keyword>
<keyword evidence="3" id="KW-0813">Transport</keyword>
<dbReference type="GO" id="GO:0007041">
    <property type="term" value="P:lysosomal transport"/>
    <property type="evidence" value="ECO:0007669"/>
    <property type="project" value="TreeGrafter"/>
</dbReference>
<comment type="subunit">
    <text evidence="3">Component of the Golgi-associated retrograde protein (GARP) complex. Component of the endosome-associated retrograde protein (EARP) complex.</text>
</comment>
<evidence type="ECO:0000313" key="4">
    <source>
        <dbReference type="EMBL" id="MBZ3881392.1"/>
    </source>
</evidence>
<keyword evidence="5" id="KW-1185">Reference proteome</keyword>
<keyword evidence="3" id="KW-0333">Golgi apparatus</keyword>
<dbReference type="GO" id="GO:0048193">
    <property type="term" value="P:Golgi vesicle transport"/>
    <property type="evidence" value="ECO:0007669"/>
    <property type="project" value="TreeGrafter"/>
</dbReference>
<dbReference type="InterPro" id="IPR014812">
    <property type="entry name" value="Vps51"/>
</dbReference>
<evidence type="ECO:0000313" key="5">
    <source>
        <dbReference type="Proteomes" id="UP001166674"/>
    </source>
</evidence>
<comment type="caution">
    <text evidence="4">The sequence shown here is derived from an EMBL/GenBank/DDBJ whole genome shotgun (WGS) entry which is preliminary data.</text>
</comment>